<evidence type="ECO:0000256" key="5">
    <source>
        <dbReference type="ARBA" id="ARBA00022475"/>
    </source>
</evidence>
<name>A0A5K7ZQS0_9BACT</name>
<keyword evidence="4" id="KW-0813">Transport</keyword>
<accession>A0A5K7ZQS0</accession>
<dbReference type="EMBL" id="AP021876">
    <property type="protein sequence ID" value="BBO79883.1"/>
    <property type="molecule type" value="Genomic_DNA"/>
</dbReference>
<dbReference type="AlphaFoldDB" id="A0A5K7ZQS0"/>
<evidence type="ECO:0000256" key="3">
    <source>
        <dbReference type="ARBA" id="ARBA00010742"/>
    </source>
</evidence>
<comment type="similarity">
    <text evidence="3">Belongs to the bacterial solute-binding protein SsuA/TauA family.</text>
</comment>
<dbReference type="Proteomes" id="UP000425960">
    <property type="component" value="Chromosome"/>
</dbReference>
<dbReference type="Pfam" id="PF13379">
    <property type="entry name" value="NMT1_2"/>
    <property type="match status" value="1"/>
</dbReference>
<dbReference type="PANTHER" id="PTHR30024">
    <property type="entry name" value="ALIPHATIC SULFONATES-BINDING PROTEIN-RELATED"/>
    <property type="match status" value="1"/>
</dbReference>
<dbReference type="SUPFAM" id="SSF53850">
    <property type="entry name" value="Periplasmic binding protein-like II"/>
    <property type="match status" value="1"/>
</dbReference>
<gene>
    <name evidence="9" type="ORF">DSCO28_04490</name>
</gene>
<comment type="subcellular location">
    <subcellularLocation>
        <location evidence="1">Endomembrane system</location>
    </subcellularLocation>
    <subcellularLocation>
        <location evidence="2">Periplasm</location>
    </subcellularLocation>
</comment>
<dbReference type="GO" id="GO:0042597">
    <property type="term" value="C:periplasmic space"/>
    <property type="evidence" value="ECO:0007669"/>
    <property type="project" value="UniProtKB-SubCell"/>
</dbReference>
<dbReference type="InterPro" id="IPR044527">
    <property type="entry name" value="NrtA/CpmA_ABC-bd_dom"/>
</dbReference>
<dbReference type="CDD" id="cd13553">
    <property type="entry name" value="PBP2_NrtA_CpmA_like"/>
    <property type="match status" value="1"/>
</dbReference>
<keyword evidence="8" id="KW-0472">Membrane</keyword>
<keyword evidence="7" id="KW-0732">Signal</keyword>
<evidence type="ECO:0000313" key="9">
    <source>
        <dbReference type="EMBL" id="BBO79883.1"/>
    </source>
</evidence>
<reference evidence="9 10" key="1">
    <citation type="submission" date="2019-11" db="EMBL/GenBank/DDBJ databases">
        <title>Comparative genomics of hydrocarbon-degrading Desulfosarcina strains.</title>
        <authorList>
            <person name="Watanabe M."/>
            <person name="Kojima H."/>
            <person name="Fukui M."/>
        </authorList>
    </citation>
    <scope>NUCLEOTIDE SEQUENCE [LARGE SCALE GENOMIC DNA]</scope>
    <source>
        <strain evidence="9 10">28bB2T</strain>
    </source>
</reference>
<protein>
    <submittedName>
        <fullName evidence="9">NLPA lipoprotein</fullName>
    </submittedName>
</protein>
<keyword evidence="9" id="KW-0449">Lipoprotein</keyword>
<dbReference type="GO" id="GO:0012505">
    <property type="term" value="C:endomembrane system"/>
    <property type="evidence" value="ECO:0007669"/>
    <property type="project" value="UniProtKB-SubCell"/>
</dbReference>
<organism evidence="9 10">
    <name type="scientific">Desulfosarcina ovata subsp. sediminis</name>
    <dbReference type="NCBI Taxonomy" id="885957"/>
    <lineage>
        <taxon>Bacteria</taxon>
        <taxon>Pseudomonadati</taxon>
        <taxon>Thermodesulfobacteriota</taxon>
        <taxon>Desulfobacteria</taxon>
        <taxon>Desulfobacterales</taxon>
        <taxon>Desulfosarcinaceae</taxon>
        <taxon>Desulfosarcina</taxon>
    </lineage>
</organism>
<evidence type="ECO:0000256" key="8">
    <source>
        <dbReference type="ARBA" id="ARBA00023136"/>
    </source>
</evidence>
<dbReference type="PANTHER" id="PTHR30024:SF47">
    <property type="entry name" value="TAURINE-BINDING PERIPLASMIC PROTEIN"/>
    <property type="match status" value="1"/>
</dbReference>
<evidence type="ECO:0000256" key="1">
    <source>
        <dbReference type="ARBA" id="ARBA00004308"/>
    </source>
</evidence>
<proteinExistence type="inferred from homology"/>
<evidence type="ECO:0000256" key="6">
    <source>
        <dbReference type="ARBA" id="ARBA00022519"/>
    </source>
</evidence>
<dbReference type="Gene3D" id="3.40.190.10">
    <property type="entry name" value="Periplasmic binding protein-like II"/>
    <property type="match status" value="2"/>
</dbReference>
<evidence type="ECO:0000256" key="7">
    <source>
        <dbReference type="ARBA" id="ARBA00022729"/>
    </source>
</evidence>
<evidence type="ECO:0000256" key="2">
    <source>
        <dbReference type="ARBA" id="ARBA00004418"/>
    </source>
</evidence>
<sequence length="298" mass="32822">MGYMPVVTNLAAPLLDHVSQSSPDIFFEAVKFSSFAEMAEALRNDHIQAAFIIAPLAVVLHQQGVDIKVVLIGNRHESTLVARKELRVTRIEDLTGRTIAVPMRYSGHNLCLLKAFEEKGLGGRIRLVEMNPPDMASALTTGALDAYFVGEPFAAQTVRSGDADVVARAEALWPNFICNLLVVKSDWIAANPSSVQKLVHTSARAGMWAKAHSLDAARIAADYWKQDVGLVEYALTIPKGRVIYDRFVPKAEELREIADLMARYHLIKHTDITGLVEDRFARSASIADIGEIDSILYP</sequence>
<dbReference type="KEGG" id="dov:DSCO28_04490"/>
<keyword evidence="5" id="KW-1003">Cell membrane</keyword>
<evidence type="ECO:0000256" key="4">
    <source>
        <dbReference type="ARBA" id="ARBA00022448"/>
    </source>
</evidence>
<keyword evidence="6" id="KW-0997">Cell inner membrane</keyword>
<evidence type="ECO:0000313" key="10">
    <source>
        <dbReference type="Proteomes" id="UP000425960"/>
    </source>
</evidence>